<dbReference type="AlphaFoldDB" id="A0A0F9CEA6"/>
<accession>A0A0F9CEA6</accession>
<comment type="caution">
    <text evidence="1">The sequence shown here is derived from an EMBL/GenBank/DDBJ whole genome shotgun (WGS) entry which is preliminary data.</text>
</comment>
<proteinExistence type="predicted"/>
<organism evidence="1">
    <name type="scientific">marine sediment metagenome</name>
    <dbReference type="NCBI Taxonomy" id="412755"/>
    <lineage>
        <taxon>unclassified sequences</taxon>
        <taxon>metagenomes</taxon>
        <taxon>ecological metagenomes</taxon>
    </lineage>
</organism>
<gene>
    <name evidence="1" type="ORF">LCGC14_2336140</name>
</gene>
<name>A0A0F9CEA6_9ZZZZ</name>
<evidence type="ECO:0000313" key="1">
    <source>
        <dbReference type="EMBL" id="KKL47379.1"/>
    </source>
</evidence>
<sequence>MVQREDVRVSKAKQPERRIIFPGPDADAFAAASIALQKLRDYWNATYAKHRFSTNPWAGWATFKRVKP</sequence>
<protein>
    <submittedName>
        <fullName evidence="1">Uncharacterized protein</fullName>
    </submittedName>
</protein>
<dbReference type="EMBL" id="LAZR01033687">
    <property type="protein sequence ID" value="KKL47379.1"/>
    <property type="molecule type" value="Genomic_DNA"/>
</dbReference>
<reference evidence="1" key="1">
    <citation type="journal article" date="2015" name="Nature">
        <title>Complex archaea that bridge the gap between prokaryotes and eukaryotes.</title>
        <authorList>
            <person name="Spang A."/>
            <person name="Saw J.H."/>
            <person name="Jorgensen S.L."/>
            <person name="Zaremba-Niedzwiedzka K."/>
            <person name="Martijn J."/>
            <person name="Lind A.E."/>
            <person name="van Eijk R."/>
            <person name="Schleper C."/>
            <person name="Guy L."/>
            <person name="Ettema T.J."/>
        </authorList>
    </citation>
    <scope>NUCLEOTIDE SEQUENCE</scope>
</reference>